<dbReference type="AlphaFoldDB" id="A0AAN7ZAY7"/>
<organism evidence="1 2">
    <name type="scientific">Xylaria bambusicola</name>
    <dbReference type="NCBI Taxonomy" id="326684"/>
    <lineage>
        <taxon>Eukaryota</taxon>
        <taxon>Fungi</taxon>
        <taxon>Dikarya</taxon>
        <taxon>Ascomycota</taxon>
        <taxon>Pezizomycotina</taxon>
        <taxon>Sordariomycetes</taxon>
        <taxon>Xylariomycetidae</taxon>
        <taxon>Xylariales</taxon>
        <taxon>Xylariaceae</taxon>
        <taxon>Xylaria</taxon>
    </lineage>
</organism>
<proteinExistence type="predicted"/>
<reference evidence="1 2" key="1">
    <citation type="submission" date="2023-10" db="EMBL/GenBank/DDBJ databases">
        <title>Draft genome sequence of Xylaria bambusicola isolate GMP-LS, the root and basal stem rot pathogen of sugarcane in Indonesia.</title>
        <authorList>
            <person name="Selvaraj P."/>
            <person name="Muralishankar V."/>
            <person name="Muruganantham S."/>
            <person name="Sp S."/>
            <person name="Haryani S."/>
            <person name="Lau K.J.X."/>
            <person name="Naqvi N.I."/>
        </authorList>
    </citation>
    <scope>NUCLEOTIDE SEQUENCE [LARGE SCALE GENOMIC DNA]</scope>
    <source>
        <strain evidence="1">GMP-LS</strain>
    </source>
</reference>
<dbReference type="Proteomes" id="UP001305414">
    <property type="component" value="Unassembled WGS sequence"/>
</dbReference>
<comment type="caution">
    <text evidence="1">The sequence shown here is derived from an EMBL/GenBank/DDBJ whole genome shotgun (WGS) entry which is preliminary data.</text>
</comment>
<sequence>MFSCRRGLVGIVAFGNRELYVNGIVAFGPAGPELRVFACVFGRFAKERDVRDIEAQALTKGSFIG</sequence>
<dbReference type="EMBL" id="JAWHQM010000022">
    <property type="protein sequence ID" value="KAK5632018.1"/>
    <property type="molecule type" value="Genomic_DNA"/>
</dbReference>
<name>A0AAN7ZAY7_9PEZI</name>
<gene>
    <name evidence="1" type="ORF">RRF57_007732</name>
</gene>
<evidence type="ECO:0000313" key="2">
    <source>
        <dbReference type="Proteomes" id="UP001305414"/>
    </source>
</evidence>
<accession>A0AAN7ZAY7</accession>
<keyword evidence="2" id="KW-1185">Reference proteome</keyword>
<evidence type="ECO:0000313" key="1">
    <source>
        <dbReference type="EMBL" id="KAK5632018.1"/>
    </source>
</evidence>
<protein>
    <submittedName>
        <fullName evidence="1">Uncharacterized protein</fullName>
    </submittedName>
</protein>